<organism evidence="4 5">
    <name type="scientific">Oleispira antarctica</name>
    <dbReference type="NCBI Taxonomy" id="188908"/>
    <lineage>
        <taxon>Bacteria</taxon>
        <taxon>Pseudomonadati</taxon>
        <taxon>Pseudomonadota</taxon>
        <taxon>Gammaproteobacteria</taxon>
        <taxon>Oceanospirillales</taxon>
        <taxon>Oceanospirillaceae</taxon>
        <taxon>Oleispira</taxon>
    </lineage>
</organism>
<reference evidence="5" key="1">
    <citation type="journal article" date="2017" name="Proc. Natl. Acad. Sci. U.S.A.">
        <title>Simulation of Deepwater Horizon oil plume reveals substrate specialization within a complex community of hydrocarbon degraders.</title>
        <authorList>
            <person name="Hu P."/>
            <person name="Dubinsky E.A."/>
            <person name="Probst A.J."/>
            <person name="Wang J."/>
            <person name="Sieber C.M.K."/>
            <person name="Tom L.M."/>
            <person name="Gardinali P."/>
            <person name="Banfield J.F."/>
            <person name="Atlas R.M."/>
            <person name="Andersen G.L."/>
        </authorList>
    </citation>
    <scope>NUCLEOTIDE SEQUENCE [LARGE SCALE GENOMIC DNA]</scope>
</reference>
<gene>
    <name evidence="4" type="ORF">A9R00_12520</name>
</gene>
<comment type="similarity">
    <text evidence="1">Belongs to the AB hydrolase superfamily. AB hydrolase 2 family.</text>
</comment>
<evidence type="ECO:0000256" key="1">
    <source>
        <dbReference type="ARBA" id="ARBA00006499"/>
    </source>
</evidence>
<dbReference type="SUPFAM" id="SSF53474">
    <property type="entry name" value="alpha/beta-Hydrolases"/>
    <property type="match status" value="1"/>
</dbReference>
<dbReference type="Gene3D" id="3.40.50.1820">
    <property type="entry name" value="alpha/beta hydrolase"/>
    <property type="match status" value="1"/>
</dbReference>
<accession>A0A1Y5HB06</accession>
<dbReference type="PANTHER" id="PTHR10655:SF17">
    <property type="entry name" value="LYSOPHOSPHOLIPASE-LIKE PROTEIN 1"/>
    <property type="match status" value="1"/>
</dbReference>
<keyword evidence="2" id="KW-0378">Hydrolase</keyword>
<evidence type="ECO:0000313" key="4">
    <source>
        <dbReference type="EMBL" id="OUS34389.1"/>
    </source>
</evidence>
<dbReference type="InterPro" id="IPR029058">
    <property type="entry name" value="AB_hydrolase_fold"/>
</dbReference>
<dbReference type="InterPro" id="IPR003140">
    <property type="entry name" value="PLipase/COase/thioEstase"/>
</dbReference>
<comment type="caution">
    <text evidence="4">The sequence shown here is derived from an EMBL/GenBank/DDBJ whole genome shotgun (WGS) entry which is preliminary data.</text>
</comment>
<dbReference type="AlphaFoldDB" id="A0A1Y5HB06"/>
<dbReference type="InterPro" id="IPR050565">
    <property type="entry name" value="LYPA1-2/EST-like"/>
</dbReference>
<evidence type="ECO:0000313" key="5">
    <source>
        <dbReference type="Proteomes" id="UP000227088"/>
    </source>
</evidence>
<dbReference type="Proteomes" id="UP000227088">
    <property type="component" value="Unassembled WGS sequence"/>
</dbReference>
<dbReference type="Pfam" id="PF02230">
    <property type="entry name" value="Abhydrolase_2"/>
    <property type="match status" value="1"/>
</dbReference>
<protein>
    <recommendedName>
        <fullName evidence="3">Phospholipase/carboxylesterase/thioesterase domain-containing protein</fullName>
    </recommendedName>
</protein>
<proteinExistence type="inferred from homology"/>
<name>A0A1Y5HB06_OLEAN</name>
<sequence>MPNLLTLLPTIEIESPIHTATASIIWLHGLGATGDDFASLVPELKNMFENENSFNNIRFIFPHAAQIPVTINGGASMPAWYDILDMPTQVQAGQSAERKINQDQLLASAKDIQHLIDREIERGIKSERILVLGFSQGGAVAYHAALTYPQTLAGLAGLSTYFPILTAPNEFAPNQNNQNIDIQIYHGTLDGVVDQSLGLKAQADLTALGYQPQYQDYPMEHQVCYEQVQNIAQWIEARLN</sequence>
<dbReference type="PANTHER" id="PTHR10655">
    <property type="entry name" value="LYSOPHOSPHOLIPASE-RELATED"/>
    <property type="match status" value="1"/>
</dbReference>
<evidence type="ECO:0000256" key="2">
    <source>
        <dbReference type="ARBA" id="ARBA00022801"/>
    </source>
</evidence>
<evidence type="ECO:0000259" key="3">
    <source>
        <dbReference type="Pfam" id="PF02230"/>
    </source>
</evidence>
<dbReference type="EMBL" id="MABE01000716">
    <property type="protein sequence ID" value="OUS34389.1"/>
    <property type="molecule type" value="Genomic_DNA"/>
</dbReference>
<dbReference type="GO" id="GO:0016787">
    <property type="term" value="F:hydrolase activity"/>
    <property type="evidence" value="ECO:0007669"/>
    <property type="project" value="UniProtKB-KW"/>
</dbReference>
<feature type="domain" description="Phospholipase/carboxylesterase/thioesterase" evidence="3">
    <location>
        <begin position="11"/>
        <end position="237"/>
    </location>
</feature>